<gene>
    <name evidence="3" type="ORF">HN018_16835</name>
</gene>
<reference evidence="3 4" key="1">
    <citation type="journal article" date="2014" name="World J. Microbiol. Biotechnol.">
        <title>Biodiversity and physiological characteristics of Antarctic and Arctic lichens-associated bacteria.</title>
        <authorList>
            <person name="Lee Y.M."/>
            <person name="Kim E.H."/>
            <person name="Lee H.K."/>
            <person name="Hong S.G."/>
        </authorList>
    </citation>
    <scope>NUCLEOTIDE SEQUENCE [LARGE SCALE GENOMIC DNA]</scope>
    <source>
        <strain evidence="3 4">PAMC 26569</strain>
    </source>
</reference>
<feature type="chain" id="PRO_5026782670" evidence="2">
    <location>
        <begin position="23"/>
        <end position="234"/>
    </location>
</feature>
<evidence type="ECO:0000313" key="4">
    <source>
        <dbReference type="Proteomes" id="UP000500767"/>
    </source>
</evidence>
<dbReference type="Proteomes" id="UP000500767">
    <property type="component" value="Chromosome"/>
</dbReference>
<dbReference type="KEGG" id="lck:HN018_16835"/>
<sequence length="234" mass="23696">MRVPFAPATLAVLVVASGPAVAASYIAAPVMPIATAWQGRGQAVVRVLDKLDAHIETMTLKAGETGTYKTLTVTVRSCMDRPDGLPRDSGAFLDIQDKRGDVQPFSGWTFAGEPSVGVFESPIYGVQLVTCQGDLVAPMAPPLPTPAPPPPDMVSSQSPGDPSAGANDGGLTDADTGAETDPDSAAGAAAARHPPANDQTPGDDTQPDPVYPSGAPPAGASQTPPADPPAGPRN</sequence>
<dbReference type="RefSeq" id="WP_171832993.1">
    <property type="nucleotide sequence ID" value="NZ_CP053708.1"/>
</dbReference>
<protein>
    <submittedName>
        <fullName evidence="3">DUF2155 domain-containing protein</fullName>
    </submittedName>
</protein>
<dbReference type="EMBL" id="CP053708">
    <property type="protein sequence ID" value="QKE91479.1"/>
    <property type="molecule type" value="Genomic_DNA"/>
</dbReference>
<proteinExistence type="predicted"/>
<name>A0A6M8HSI6_9PROT</name>
<feature type="compositionally biased region" description="Pro residues" evidence="1">
    <location>
        <begin position="225"/>
        <end position="234"/>
    </location>
</feature>
<evidence type="ECO:0000313" key="3">
    <source>
        <dbReference type="EMBL" id="QKE91479.1"/>
    </source>
</evidence>
<accession>A0A6M8HSI6</accession>
<organism evidence="3 4">
    <name type="scientific">Lichenicola cladoniae</name>
    <dbReference type="NCBI Taxonomy" id="1484109"/>
    <lineage>
        <taxon>Bacteria</taxon>
        <taxon>Pseudomonadati</taxon>
        <taxon>Pseudomonadota</taxon>
        <taxon>Alphaproteobacteria</taxon>
        <taxon>Acetobacterales</taxon>
        <taxon>Acetobacteraceae</taxon>
        <taxon>Lichenicola</taxon>
    </lineage>
</organism>
<dbReference type="AlphaFoldDB" id="A0A6M8HSI6"/>
<dbReference type="Pfam" id="PF09923">
    <property type="entry name" value="DUF2155"/>
    <property type="match status" value="1"/>
</dbReference>
<feature type="region of interest" description="Disordered" evidence="1">
    <location>
        <begin position="139"/>
        <end position="234"/>
    </location>
</feature>
<evidence type="ECO:0000256" key="2">
    <source>
        <dbReference type="SAM" id="SignalP"/>
    </source>
</evidence>
<feature type="compositionally biased region" description="Low complexity" evidence="1">
    <location>
        <begin position="183"/>
        <end position="208"/>
    </location>
</feature>
<dbReference type="InterPro" id="IPR019225">
    <property type="entry name" value="DUF2155"/>
</dbReference>
<keyword evidence="4" id="KW-1185">Reference proteome</keyword>
<feature type="compositionally biased region" description="Pro residues" evidence="1">
    <location>
        <begin position="139"/>
        <end position="152"/>
    </location>
</feature>
<evidence type="ECO:0000256" key="1">
    <source>
        <dbReference type="SAM" id="MobiDB-lite"/>
    </source>
</evidence>
<keyword evidence="2" id="KW-0732">Signal</keyword>
<feature type="signal peptide" evidence="2">
    <location>
        <begin position="1"/>
        <end position="22"/>
    </location>
</feature>